<feature type="signal peptide" evidence="1">
    <location>
        <begin position="1"/>
        <end position="23"/>
    </location>
</feature>
<organism evidence="2 3">
    <name type="scientific">Flavihumibacter fluminis</name>
    <dbReference type="NCBI Taxonomy" id="2909236"/>
    <lineage>
        <taxon>Bacteria</taxon>
        <taxon>Pseudomonadati</taxon>
        <taxon>Bacteroidota</taxon>
        <taxon>Chitinophagia</taxon>
        <taxon>Chitinophagales</taxon>
        <taxon>Chitinophagaceae</taxon>
        <taxon>Flavihumibacter</taxon>
    </lineage>
</organism>
<dbReference type="RefSeq" id="WP_234868127.1">
    <property type="nucleotide sequence ID" value="NZ_JAKEVY010000006.1"/>
</dbReference>
<comment type="caution">
    <text evidence="2">The sequence shown here is derived from an EMBL/GenBank/DDBJ whole genome shotgun (WGS) entry which is preliminary data.</text>
</comment>
<feature type="chain" id="PRO_5047489063" description="DUF4136 domain-containing protein" evidence="1">
    <location>
        <begin position="24"/>
        <end position="213"/>
    </location>
</feature>
<sequence>MRPVAFFACLMTALLLSCGSSQKITSSWVNPDWPSNPDYKSIFIAVLSNRQSVKTKIENELASFIQQKGFTAIKSSDVFRPGFTDEKMPAREEMLGKIRELNSDVIFTVALVDKESESRYVPGTMPYRPYMGYYGRGFWGYYNYWYPFGYDPGYYTTDKTYFLEGNLFDVKTEEQLWSVQTEAYNPTSIENFSKEYAQLLWKRAEKELPFKKP</sequence>
<protein>
    <recommendedName>
        <fullName evidence="4">DUF4136 domain-containing protein</fullName>
    </recommendedName>
</protein>
<evidence type="ECO:0008006" key="4">
    <source>
        <dbReference type="Google" id="ProtNLM"/>
    </source>
</evidence>
<gene>
    <name evidence="2" type="ORF">L0U88_18935</name>
</gene>
<accession>A0ABS9BN05</accession>
<evidence type="ECO:0000256" key="1">
    <source>
        <dbReference type="SAM" id="SignalP"/>
    </source>
</evidence>
<evidence type="ECO:0000313" key="2">
    <source>
        <dbReference type="EMBL" id="MCF1716725.1"/>
    </source>
</evidence>
<name>A0ABS9BN05_9BACT</name>
<evidence type="ECO:0000313" key="3">
    <source>
        <dbReference type="Proteomes" id="UP001200145"/>
    </source>
</evidence>
<dbReference type="EMBL" id="JAKEVY010000006">
    <property type="protein sequence ID" value="MCF1716725.1"/>
    <property type="molecule type" value="Genomic_DNA"/>
</dbReference>
<dbReference type="PROSITE" id="PS51257">
    <property type="entry name" value="PROKAR_LIPOPROTEIN"/>
    <property type="match status" value="1"/>
</dbReference>
<keyword evidence="1" id="KW-0732">Signal</keyword>
<keyword evidence="3" id="KW-1185">Reference proteome</keyword>
<dbReference type="Proteomes" id="UP001200145">
    <property type="component" value="Unassembled WGS sequence"/>
</dbReference>
<reference evidence="2 3" key="1">
    <citation type="submission" date="2022-01" db="EMBL/GenBank/DDBJ databases">
        <title>Flavihumibacter sp. nov., isolated from sediment of a river.</title>
        <authorList>
            <person name="Liu H."/>
        </authorList>
    </citation>
    <scope>NUCLEOTIDE SEQUENCE [LARGE SCALE GENOMIC DNA]</scope>
    <source>
        <strain evidence="2 3">RY-1</strain>
    </source>
</reference>
<proteinExistence type="predicted"/>